<dbReference type="AlphaFoldDB" id="A0AAU8IG13"/>
<dbReference type="Pfam" id="PF06634">
    <property type="entry name" value="DUF1156"/>
    <property type="match status" value="1"/>
</dbReference>
<name>A0AAU8IG13_9BACL</name>
<dbReference type="REBASE" id="852863">
    <property type="entry name" value="M.SspY61ORF2250P"/>
</dbReference>
<protein>
    <submittedName>
        <fullName evidence="2">DUF1156 domain-containing protein</fullName>
    </submittedName>
</protein>
<proteinExistence type="predicted"/>
<evidence type="ECO:0000313" key="2">
    <source>
        <dbReference type="EMBL" id="XCJ17369.1"/>
    </source>
</evidence>
<reference evidence="2" key="1">
    <citation type="submission" date="2024-06" db="EMBL/GenBank/DDBJ databases">
        <authorList>
            <person name="Fan A."/>
            <person name="Zhang F.Y."/>
            <person name="Zhang L."/>
        </authorList>
    </citation>
    <scope>NUCLEOTIDE SEQUENCE</scope>
    <source>
        <strain evidence="2">Y61</strain>
    </source>
</reference>
<organism evidence="2">
    <name type="scientific">Sporolactobacillus sp. Y61</name>
    <dbReference type="NCBI Taxonomy" id="3160863"/>
    <lineage>
        <taxon>Bacteria</taxon>
        <taxon>Bacillati</taxon>
        <taxon>Bacillota</taxon>
        <taxon>Bacilli</taxon>
        <taxon>Bacillales</taxon>
        <taxon>Sporolactobacillaceae</taxon>
        <taxon>Sporolactobacillus</taxon>
    </lineage>
</organism>
<gene>
    <name evidence="2" type="ORF">ABNN70_02250</name>
</gene>
<evidence type="ECO:0000259" key="1">
    <source>
        <dbReference type="Pfam" id="PF06634"/>
    </source>
</evidence>
<dbReference type="RefSeq" id="WP_353948617.1">
    <property type="nucleotide sequence ID" value="NZ_CP159510.1"/>
</dbReference>
<dbReference type="EMBL" id="CP159510">
    <property type="protein sequence ID" value="XCJ17369.1"/>
    <property type="molecule type" value="Genomic_DNA"/>
</dbReference>
<sequence length="925" mass="102942">MTRKKLIEVALPLKAINQASAREKSIRHGHPSTLHLWWARRPLAAARAVIFASLVDDPSSHPEQFPTEEAQLEERNRLFSLLEKLVKWENSNNKEILNQAKAEISKSTNGNPPPLLDPFAGGGSIPLEAQRLGLEAHAGDLNPVAVMINKAMIEIPPKFADHPAVNPKSRTETMDNTWSGAEGLAEDVRYYGEWMKKEAFKRIGNLYPKVDLPKKMGGGKATVIAWLWARTVKCPNPACGCEMPLARSFILSKKKGKEAYVEPIIAGKSITYEVKYGEKDAVGTVNRRGAHCICCGAPVGFPYIREEGKAGRMGTQLIAVVAEGNKGRIYLSADDFQKQTAVVGKPSDYPDATITHNPRDFKTPNYGLRNFADLFTNRQLTALTTFSDLVREAQKKVEADAVAAGMANDGIQLAKGGVGAKAYGEAVGVYLAFLVDQIANHSSSICSWNNTNAQMRNTFARQAIPMVWDFAECNIFSHSSGSFDSLFKRLCEAFTSLCKGKINGEAYQQSAVNQLKITNTMVSTDPPYYDNIGYADLSDFFYIWLRRCLIHAYPNIFSTMLVPKKEELVATPYRYGGNQEKAKMNFEKGMKEAFKEIYLHSCNDIPVTIYYAFKQKETSSDNNKTISKGWETILSAIIHEGFSITGTWPFSTEKKGRSLSIGTNSLTSSIVLVCRKRHADASIGTRRQFINGLKRELRPALFKLQQSNIAPVDLAQSAIGPGMAVFSKYTKVLEADGTPMSVRSALQIINQELDMYLSEQSGHLDQYSRFCVDLYEQYAYNTIKYGEAEVLANAKNVSINQIEREKILQADNGVVRLLTREELPEDVKKDGSLIWLLAQQLTRAMETGKGNQEAARIVAQVAGTNAEDARALVYRLFTIAERKKWTKEAFAFNSLVTAWPDIQNKAAELRRQDTQQLNFFQGGDQ</sequence>
<feature type="domain" description="DUF1156" evidence="1">
    <location>
        <begin position="10"/>
        <end position="80"/>
    </location>
</feature>
<dbReference type="InterPro" id="IPR009537">
    <property type="entry name" value="DUF1156"/>
</dbReference>
<accession>A0AAU8IG13</accession>